<name>A0A150GAR6_GONPE</name>
<evidence type="ECO:0000313" key="2">
    <source>
        <dbReference type="Proteomes" id="UP000075714"/>
    </source>
</evidence>
<dbReference type="AlphaFoldDB" id="A0A150GAR6"/>
<dbReference type="PANTHER" id="PTHR12393">
    <property type="entry name" value="SPHINGOMYELIN PHOSPHODIESTERASE RELATED"/>
    <property type="match status" value="1"/>
</dbReference>
<dbReference type="GO" id="GO:0004620">
    <property type="term" value="F:phospholipase activity"/>
    <property type="evidence" value="ECO:0007669"/>
    <property type="project" value="TreeGrafter"/>
</dbReference>
<gene>
    <name evidence="1" type="ORF">GPECTOR_39g418</name>
</gene>
<dbReference type="Proteomes" id="UP000075714">
    <property type="component" value="Unassembled WGS sequence"/>
</dbReference>
<keyword evidence="2" id="KW-1185">Reference proteome</keyword>
<dbReference type="PANTHER" id="PTHR12393:SF6">
    <property type="entry name" value="SPHINGOMYELIN PHOSPHODIESTERASE 2"/>
    <property type="match status" value="1"/>
</dbReference>
<sequence length="539" mass="57598">MTGQDSQRSELRVFPPLLPELTERIVGYLDRNEIAATFRCVNKAAAEQFRGPEHTTIRLSQPVPHHAFAEHWLALGAARGLTRKRREQLLSLTAASGVVSNLQVAVRAAGCPPTYAVIQAAAEGGQLTSCQWLLEQGCPTGDVQSGSGLLAAAAGGGHRHVCEWLLGLDLTWSLGGASKAARGGHVGLMEWLLERRPQLRVSAHPEEERRKMVEGVAHGCDLATLQGFWRRWASQLTSTDKEAALAAAAAGPTPDWAAKVEWLEAQGCPRAVGVTETAAARPDADSAARLAWLRGRGYPADRYAVQAAARAGNLAALQHLLAEVPRPPPEHNEIAFACAAQGGHLAALQALHAAGWQPTAEIVRAAVCSGQLHVLVWAVEALGERVLEPSASLFTMAAWSGNTELLAWLRERGCAFGPDAYASAAWSGGEAALELLAALGCPMPATGEPYFTACAVGDMHTLRCLRRVGVPWGPEGFVFGTADRGASPAILCWLLEEGCPVGDFEEARRALRRREARGEVGLAGVMAALDEEERRRREQ</sequence>
<protein>
    <submittedName>
        <fullName evidence="1">Uncharacterized protein</fullName>
    </submittedName>
</protein>
<dbReference type="GO" id="GO:0016020">
    <property type="term" value="C:membrane"/>
    <property type="evidence" value="ECO:0007669"/>
    <property type="project" value="TreeGrafter"/>
</dbReference>
<evidence type="ECO:0000313" key="1">
    <source>
        <dbReference type="EMBL" id="KXZ46924.1"/>
    </source>
</evidence>
<dbReference type="GO" id="GO:0071944">
    <property type="term" value="C:cell periphery"/>
    <property type="evidence" value="ECO:0007669"/>
    <property type="project" value="TreeGrafter"/>
</dbReference>
<accession>A0A150GAR6</accession>
<organism evidence="1 2">
    <name type="scientific">Gonium pectorale</name>
    <name type="common">Green alga</name>
    <dbReference type="NCBI Taxonomy" id="33097"/>
    <lineage>
        <taxon>Eukaryota</taxon>
        <taxon>Viridiplantae</taxon>
        <taxon>Chlorophyta</taxon>
        <taxon>core chlorophytes</taxon>
        <taxon>Chlorophyceae</taxon>
        <taxon>CS clade</taxon>
        <taxon>Chlamydomonadales</taxon>
        <taxon>Volvocaceae</taxon>
        <taxon>Gonium</taxon>
    </lineage>
</organism>
<dbReference type="SUPFAM" id="SSF48403">
    <property type="entry name" value="Ankyrin repeat"/>
    <property type="match status" value="1"/>
</dbReference>
<dbReference type="GO" id="GO:0005783">
    <property type="term" value="C:endoplasmic reticulum"/>
    <property type="evidence" value="ECO:0007669"/>
    <property type="project" value="TreeGrafter"/>
</dbReference>
<dbReference type="InterPro" id="IPR036770">
    <property type="entry name" value="Ankyrin_rpt-contain_sf"/>
</dbReference>
<dbReference type="STRING" id="33097.A0A150GAR6"/>
<reference evidence="2" key="1">
    <citation type="journal article" date="2016" name="Nat. Commun.">
        <title>The Gonium pectorale genome demonstrates co-option of cell cycle regulation during the evolution of multicellularity.</title>
        <authorList>
            <person name="Hanschen E.R."/>
            <person name="Marriage T.N."/>
            <person name="Ferris P.J."/>
            <person name="Hamaji T."/>
            <person name="Toyoda A."/>
            <person name="Fujiyama A."/>
            <person name="Neme R."/>
            <person name="Noguchi H."/>
            <person name="Minakuchi Y."/>
            <person name="Suzuki M."/>
            <person name="Kawai-Toyooka H."/>
            <person name="Smith D.R."/>
            <person name="Sparks H."/>
            <person name="Anderson J."/>
            <person name="Bakaric R."/>
            <person name="Luria V."/>
            <person name="Karger A."/>
            <person name="Kirschner M.W."/>
            <person name="Durand P.M."/>
            <person name="Michod R.E."/>
            <person name="Nozaki H."/>
            <person name="Olson B.J."/>
        </authorList>
    </citation>
    <scope>NUCLEOTIDE SEQUENCE [LARGE SCALE GENOMIC DNA]</scope>
    <source>
        <strain evidence="2">NIES-2863</strain>
    </source>
</reference>
<dbReference type="GO" id="GO:0046513">
    <property type="term" value="P:ceramide biosynthetic process"/>
    <property type="evidence" value="ECO:0007669"/>
    <property type="project" value="TreeGrafter"/>
</dbReference>
<comment type="caution">
    <text evidence="1">The sequence shown here is derived from an EMBL/GenBank/DDBJ whole genome shotgun (WGS) entry which is preliminary data.</text>
</comment>
<proteinExistence type="predicted"/>
<dbReference type="GO" id="GO:0030149">
    <property type="term" value="P:sphingolipid catabolic process"/>
    <property type="evidence" value="ECO:0007669"/>
    <property type="project" value="TreeGrafter"/>
</dbReference>
<dbReference type="Gene3D" id="1.25.40.20">
    <property type="entry name" value="Ankyrin repeat-containing domain"/>
    <property type="match status" value="2"/>
</dbReference>
<dbReference type="EMBL" id="LSYV01000040">
    <property type="protein sequence ID" value="KXZ46924.1"/>
    <property type="molecule type" value="Genomic_DNA"/>
</dbReference>